<evidence type="ECO:0000259" key="9">
    <source>
        <dbReference type="Pfam" id="PF11904"/>
    </source>
</evidence>
<dbReference type="Pfam" id="PF12796">
    <property type="entry name" value="Ank_2"/>
    <property type="match status" value="1"/>
</dbReference>
<feature type="repeat" description="ANK" evidence="7">
    <location>
        <begin position="46"/>
        <end position="78"/>
    </location>
</feature>
<dbReference type="Pfam" id="PF11904">
    <property type="entry name" value="ANKRD13_C"/>
    <property type="match status" value="1"/>
</dbReference>
<keyword evidence="4" id="KW-0677">Repeat</keyword>
<dbReference type="InterPro" id="IPR055285">
    <property type="entry name" value="ANKRD13_C"/>
</dbReference>
<dbReference type="PANTHER" id="PTHR12447">
    <property type="entry name" value="ANKYRIN REPEAT DOMAIN-CONTAINING PROTEIN 13"/>
    <property type="match status" value="1"/>
</dbReference>
<evidence type="ECO:0000256" key="2">
    <source>
        <dbReference type="ARBA" id="ARBA00004603"/>
    </source>
</evidence>
<sequence length="627" mass="71419">MVISKDKISSSFPLHWLVWEDHHEELEAKLNTAEPKSEELEKLDPRGRTPLLLAVALGRLECAIALLKRGANAQFEHKSNWTVVHEAVCRGDPELLKTVLEYRDLQKQTQKSDLVPNLLKRLKDAPDFYVEMRWEFTSWVPLLTRICPVNTHKVYKMGSNVRVDSTAIGTEEGARADGVSVIFQGQDDCVKMMEIDHATKQVYTNIFLSGNEKHKSPQDSRLYEKTVSYRLSNPAMISFVNLEKIAFERNKTGIWGWGSDKSEKVNGFDCKVFSATNVELVTKIRHEHLSESDKNRTESMSNFHRILTTFGATETSDPDGTGTSKQGIDTQNLDEITVEEYFDPEVPLCGRDIGRPKEARTKVNKFKATVWLCENYPLNLQEQVMPIVDIMALSSSQFNKLKDFIQMQIPAGFPVKIEIPMFHLLNACITFHNIFGTEEPVRGVQSLQEESGRLACVLDEDLFEPPPLYDIRMSVTPAPISSSDDDIFRWTLDDDLSGEATSREHNKMVDIYEALNVPRTALKDITPDSDTEEQLLQRAIEESLMFARQKENPDWRPFSDSVQPGATGYVPSQTDGSLHDAARRSSSYEELQAVLDLSRKQLEEEDKMRREEEENLKKVLELSLKEQ</sequence>
<feature type="region of interest" description="Disordered" evidence="8">
    <location>
        <begin position="601"/>
        <end position="627"/>
    </location>
</feature>
<dbReference type="PROSITE" id="PS50297">
    <property type="entry name" value="ANK_REP_REGION"/>
    <property type="match status" value="1"/>
</dbReference>
<dbReference type="PROSITE" id="PS50088">
    <property type="entry name" value="ANK_REPEAT"/>
    <property type="match status" value="1"/>
</dbReference>
<accession>A0ABP1PMM1</accession>
<dbReference type="InterPro" id="IPR002110">
    <property type="entry name" value="Ankyrin_rpt"/>
</dbReference>
<dbReference type="Proteomes" id="UP001642540">
    <property type="component" value="Unassembled WGS sequence"/>
</dbReference>
<evidence type="ECO:0000256" key="3">
    <source>
        <dbReference type="ARBA" id="ARBA00022475"/>
    </source>
</evidence>
<evidence type="ECO:0000256" key="7">
    <source>
        <dbReference type="PROSITE-ProRule" id="PRU00023"/>
    </source>
</evidence>
<evidence type="ECO:0000313" key="11">
    <source>
        <dbReference type="Proteomes" id="UP001642540"/>
    </source>
</evidence>
<gene>
    <name evidence="10" type="ORF">ODALV1_LOCUS1694</name>
</gene>
<evidence type="ECO:0000256" key="8">
    <source>
        <dbReference type="SAM" id="MobiDB-lite"/>
    </source>
</evidence>
<dbReference type="EMBL" id="CAXLJM020000006">
    <property type="protein sequence ID" value="CAL8071389.1"/>
    <property type="molecule type" value="Genomic_DNA"/>
</dbReference>
<feature type="compositionally biased region" description="Polar residues" evidence="8">
    <location>
        <begin position="560"/>
        <end position="576"/>
    </location>
</feature>
<comment type="function">
    <text evidence="6">Ubiquitin-binding protein that specifically recognizes and binds 'Lys-63'-linked ubiquitin. Does not bind 'Lys-48'-linked ubiquitin. Positively regulates the internalization of ligand-activated EGFR by binding to the Ub moiety of ubiquitinated EGFR at the cell membrane.</text>
</comment>
<feature type="domain" description="Ankyrin repeat" evidence="9">
    <location>
        <begin position="162"/>
        <end position="469"/>
    </location>
</feature>
<dbReference type="PROSITE" id="PS50330">
    <property type="entry name" value="UIM"/>
    <property type="match status" value="1"/>
</dbReference>
<evidence type="ECO:0000256" key="6">
    <source>
        <dbReference type="ARBA" id="ARBA00024956"/>
    </source>
</evidence>
<keyword evidence="11" id="KW-1185">Reference proteome</keyword>
<name>A0ABP1PMM1_9HEXA</name>
<dbReference type="SUPFAM" id="SSF48403">
    <property type="entry name" value="Ankyrin repeat"/>
    <property type="match status" value="1"/>
</dbReference>
<comment type="caution">
    <text evidence="10">The sequence shown here is derived from an EMBL/GenBank/DDBJ whole genome shotgun (WGS) entry which is preliminary data.</text>
</comment>
<dbReference type="InterPro" id="IPR036770">
    <property type="entry name" value="Ankyrin_rpt-contain_sf"/>
</dbReference>
<keyword evidence="7" id="KW-0040">ANK repeat</keyword>
<keyword evidence="3" id="KW-1003">Cell membrane</keyword>
<dbReference type="PANTHER" id="PTHR12447:SF31">
    <property type="entry name" value="LD31969P"/>
    <property type="match status" value="1"/>
</dbReference>
<evidence type="ECO:0000256" key="5">
    <source>
        <dbReference type="ARBA" id="ARBA00023136"/>
    </source>
</evidence>
<dbReference type="Gene3D" id="1.25.40.20">
    <property type="entry name" value="Ankyrin repeat-containing domain"/>
    <property type="match status" value="1"/>
</dbReference>
<keyword evidence="5" id="KW-0472">Membrane</keyword>
<feature type="region of interest" description="Disordered" evidence="8">
    <location>
        <begin position="551"/>
        <end position="585"/>
    </location>
</feature>
<dbReference type="SMART" id="SM00248">
    <property type="entry name" value="ANK"/>
    <property type="match status" value="2"/>
</dbReference>
<reference evidence="10 11" key="1">
    <citation type="submission" date="2024-08" db="EMBL/GenBank/DDBJ databases">
        <authorList>
            <person name="Cucini C."/>
            <person name="Frati F."/>
        </authorList>
    </citation>
    <scope>NUCLEOTIDE SEQUENCE [LARGE SCALE GENOMIC DNA]</scope>
</reference>
<dbReference type="InterPro" id="IPR003903">
    <property type="entry name" value="UIM_dom"/>
</dbReference>
<evidence type="ECO:0000313" key="10">
    <source>
        <dbReference type="EMBL" id="CAL8071389.1"/>
    </source>
</evidence>
<evidence type="ECO:0000256" key="4">
    <source>
        <dbReference type="ARBA" id="ARBA00022737"/>
    </source>
</evidence>
<organism evidence="10 11">
    <name type="scientific">Orchesella dallaii</name>
    <dbReference type="NCBI Taxonomy" id="48710"/>
    <lineage>
        <taxon>Eukaryota</taxon>
        <taxon>Metazoa</taxon>
        <taxon>Ecdysozoa</taxon>
        <taxon>Arthropoda</taxon>
        <taxon>Hexapoda</taxon>
        <taxon>Collembola</taxon>
        <taxon>Entomobryomorpha</taxon>
        <taxon>Entomobryoidea</taxon>
        <taxon>Orchesellidae</taxon>
        <taxon>Orchesellinae</taxon>
        <taxon>Orchesella</taxon>
    </lineage>
</organism>
<evidence type="ECO:0000256" key="1">
    <source>
        <dbReference type="ARBA" id="ARBA00004236"/>
    </source>
</evidence>
<proteinExistence type="predicted"/>
<comment type="subcellular location">
    <subcellularLocation>
        <location evidence="1">Cell membrane</location>
    </subcellularLocation>
    <subcellularLocation>
        <location evidence="2">Late endosome</location>
    </subcellularLocation>
</comment>
<protein>
    <recommendedName>
        <fullName evidence="9">Ankyrin repeat domain-containing protein</fullName>
    </recommendedName>
</protein>
<dbReference type="InterPro" id="IPR021832">
    <property type="entry name" value="ANKRD13"/>
</dbReference>